<evidence type="ECO:0000256" key="6">
    <source>
        <dbReference type="ARBA" id="ARBA00023136"/>
    </source>
</evidence>
<dbReference type="InterPro" id="IPR036259">
    <property type="entry name" value="MFS_trans_sf"/>
</dbReference>
<dbReference type="PATRIC" id="fig|43678.3.peg.2085"/>
<keyword evidence="5 7" id="KW-1133">Transmembrane helix</keyword>
<evidence type="ECO:0000313" key="10">
    <source>
        <dbReference type="Proteomes" id="UP000076447"/>
    </source>
</evidence>
<evidence type="ECO:0000256" key="7">
    <source>
        <dbReference type="SAM" id="Phobius"/>
    </source>
</evidence>
<comment type="subcellular location">
    <subcellularLocation>
        <location evidence="1">Cell membrane</location>
        <topology evidence="1">Multi-pass membrane protein</topology>
    </subcellularLocation>
</comment>
<evidence type="ECO:0000259" key="8">
    <source>
        <dbReference type="PROSITE" id="PS50850"/>
    </source>
</evidence>
<feature type="transmembrane region" description="Helical" evidence="7">
    <location>
        <begin position="311"/>
        <end position="332"/>
    </location>
</feature>
<keyword evidence="2" id="KW-0813">Transport</keyword>
<evidence type="ECO:0000313" key="9">
    <source>
        <dbReference type="EMBL" id="KZM35396.1"/>
    </source>
</evidence>
<feature type="transmembrane region" description="Helical" evidence="7">
    <location>
        <begin position="412"/>
        <end position="432"/>
    </location>
</feature>
<feature type="transmembrane region" description="Helical" evidence="7">
    <location>
        <begin position="118"/>
        <end position="135"/>
    </location>
</feature>
<dbReference type="PANTHER" id="PTHR42718:SF46">
    <property type="entry name" value="BLR6921 PROTEIN"/>
    <property type="match status" value="1"/>
</dbReference>
<gene>
    <name evidence="9" type="primary">stp_6</name>
    <name evidence="9" type="ORF">OJAG_20010</name>
</gene>
<evidence type="ECO:0000256" key="4">
    <source>
        <dbReference type="ARBA" id="ARBA00022692"/>
    </source>
</evidence>
<feature type="transmembrane region" description="Helical" evidence="7">
    <location>
        <begin position="344"/>
        <end position="363"/>
    </location>
</feature>
<dbReference type="CDD" id="cd17321">
    <property type="entry name" value="MFS_MMR_MDR_like"/>
    <property type="match status" value="1"/>
</dbReference>
<evidence type="ECO:0000256" key="3">
    <source>
        <dbReference type="ARBA" id="ARBA00022475"/>
    </source>
</evidence>
<evidence type="ECO:0000256" key="2">
    <source>
        <dbReference type="ARBA" id="ARBA00022448"/>
    </source>
</evidence>
<dbReference type="InterPro" id="IPR020846">
    <property type="entry name" value="MFS_dom"/>
</dbReference>
<feature type="transmembrane region" description="Helical" evidence="7">
    <location>
        <begin position="89"/>
        <end position="112"/>
    </location>
</feature>
<dbReference type="Proteomes" id="UP000076447">
    <property type="component" value="Unassembled WGS sequence"/>
</dbReference>
<reference evidence="9 10" key="1">
    <citation type="submission" date="2016-01" db="EMBL/GenBank/DDBJ databases">
        <title>Genome sequence of Oerskovia enterophila VJag, an agar and cellulose degrading bacterium.</title>
        <authorList>
            <person name="Poehlein A."/>
            <person name="Jag V."/>
            <person name="Bengelsdorf F."/>
            <person name="Duerre P."/>
            <person name="Daniel R."/>
        </authorList>
    </citation>
    <scope>NUCLEOTIDE SEQUENCE [LARGE SCALE GENOMIC DNA]</scope>
    <source>
        <strain evidence="9 10">VJag</strain>
    </source>
</reference>
<dbReference type="SUPFAM" id="SSF103473">
    <property type="entry name" value="MFS general substrate transporter"/>
    <property type="match status" value="1"/>
</dbReference>
<dbReference type="AlphaFoldDB" id="A0A168E2X9"/>
<feature type="transmembrane region" description="Helical" evidence="7">
    <location>
        <begin position="444"/>
        <end position="467"/>
    </location>
</feature>
<dbReference type="Pfam" id="PF07690">
    <property type="entry name" value="MFS_1"/>
    <property type="match status" value="1"/>
</dbReference>
<name>A0A168E2X9_9CELL</name>
<dbReference type="PROSITE" id="PS50850">
    <property type="entry name" value="MFS"/>
    <property type="match status" value="1"/>
</dbReference>
<protein>
    <submittedName>
        <fullName evidence="9">Multidrug resistance protein Stp</fullName>
    </submittedName>
</protein>
<dbReference type="PANTHER" id="PTHR42718">
    <property type="entry name" value="MAJOR FACILITATOR SUPERFAMILY MULTIDRUG TRANSPORTER MFSC"/>
    <property type="match status" value="1"/>
</dbReference>
<dbReference type="EMBL" id="LRIE01000071">
    <property type="protein sequence ID" value="KZM35396.1"/>
    <property type="molecule type" value="Genomic_DNA"/>
</dbReference>
<feature type="transmembrane region" description="Helical" evidence="7">
    <location>
        <begin position="177"/>
        <end position="198"/>
    </location>
</feature>
<feature type="transmembrane region" description="Helical" evidence="7">
    <location>
        <begin position="236"/>
        <end position="256"/>
    </location>
</feature>
<feature type="transmembrane region" description="Helical" evidence="7">
    <location>
        <begin position="277"/>
        <end position="299"/>
    </location>
</feature>
<keyword evidence="3" id="KW-1003">Cell membrane</keyword>
<feature type="transmembrane region" description="Helical" evidence="7">
    <location>
        <begin position="210"/>
        <end position="230"/>
    </location>
</feature>
<dbReference type="GO" id="GO:0022857">
    <property type="term" value="F:transmembrane transporter activity"/>
    <property type="evidence" value="ECO:0007669"/>
    <property type="project" value="InterPro"/>
</dbReference>
<keyword evidence="4 7" id="KW-0812">Transmembrane</keyword>
<dbReference type="Gene3D" id="1.20.1720.10">
    <property type="entry name" value="Multidrug resistance protein D"/>
    <property type="match status" value="1"/>
</dbReference>
<feature type="transmembrane region" description="Helical" evidence="7">
    <location>
        <begin position="369"/>
        <end position="391"/>
    </location>
</feature>
<accession>A0A168E2X9</accession>
<comment type="caution">
    <text evidence="9">The sequence shown here is derived from an EMBL/GenBank/DDBJ whole genome shotgun (WGS) entry which is preliminary data.</text>
</comment>
<keyword evidence="6 7" id="KW-0472">Membrane</keyword>
<feature type="transmembrane region" description="Helical" evidence="7">
    <location>
        <begin position="147"/>
        <end position="171"/>
    </location>
</feature>
<dbReference type="Gene3D" id="1.20.1250.20">
    <property type="entry name" value="MFS general substrate transporter like domains"/>
    <property type="match status" value="1"/>
</dbReference>
<evidence type="ECO:0000256" key="5">
    <source>
        <dbReference type="ARBA" id="ARBA00022989"/>
    </source>
</evidence>
<evidence type="ECO:0000256" key="1">
    <source>
        <dbReference type="ARBA" id="ARBA00004651"/>
    </source>
</evidence>
<proteinExistence type="predicted"/>
<feature type="transmembrane region" description="Helical" evidence="7">
    <location>
        <begin position="59"/>
        <end position="77"/>
    </location>
</feature>
<organism evidence="9 10">
    <name type="scientific">Oerskovia enterophila</name>
    <dbReference type="NCBI Taxonomy" id="43678"/>
    <lineage>
        <taxon>Bacteria</taxon>
        <taxon>Bacillati</taxon>
        <taxon>Actinomycetota</taxon>
        <taxon>Actinomycetes</taxon>
        <taxon>Micrococcales</taxon>
        <taxon>Cellulomonadaceae</taxon>
        <taxon>Oerskovia</taxon>
    </lineage>
</organism>
<sequence length="475" mass="46558">MGRGGNLGGMNLTPHAPRSRSGLVGALALATLLASLGTSVANVALPTLAHELGAPFGRVQWVVLAYLLAMTVTAVAAGRLGDALGRQRVLLAGLGLFTAATLACALAPSLAALVAARSLQGVGAAVMIALPLALVRDVVPEARTGAAMGLLGTTSAVGTALGPAGGGLLIAPSGWQAGFVAMLPLAGVALVLTWRGLGDEPAPVRSGARFDVAGALVLTATLVAGALAMTPDAVPQVGAGPLLVGAAVLVALLVAIERRTAAPLVPWGLLRSRALSGGLLMNLLVATVMMSTLVVGPFYLAGGLGLDEAAIGLTLAVGPVVSALTGVVAGRVVDRAGAGAMTTVALLTMTAGAVLLVVLPLAWGLPGYVLALVVLTPGYQLFLAANNTAVITTADARRRGTVSGVLSLSRNLGLIAGASAMGAVFAAATGSVEVQGATVASISAGMQTTFLVATALLAVATVVSLAVRARAAVGQ</sequence>
<dbReference type="InterPro" id="IPR011701">
    <property type="entry name" value="MFS"/>
</dbReference>
<feature type="domain" description="Major facilitator superfamily (MFS) profile" evidence="8">
    <location>
        <begin position="23"/>
        <end position="472"/>
    </location>
</feature>
<dbReference type="GO" id="GO:0005886">
    <property type="term" value="C:plasma membrane"/>
    <property type="evidence" value="ECO:0007669"/>
    <property type="project" value="UniProtKB-SubCell"/>
</dbReference>
<dbReference type="PRINTS" id="PR01036">
    <property type="entry name" value="TCRTETB"/>
</dbReference>